<dbReference type="Gene3D" id="3.40.960.10">
    <property type="entry name" value="VSR Endonuclease"/>
    <property type="match status" value="1"/>
</dbReference>
<dbReference type="InterPro" id="IPR011335">
    <property type="entry name" value="Restrct_endonuc-II-like"/>
</dbReference>
<feature type="domain" description="DUF559" evidence="1">
    <location>
        <begin position="85"/>
        <end position="158"/>
    </location>
</feature>
<accession>A0A0V8S098</accession>
<protein>
    <submittedName>
        <fullName evidence="2">Base excision DNA repair protein</fullName>
    </submittedName>
</protein>
<dbReference type="SUPFAM" id="SSF52980">
    <property type="entry name" value="Restriction endonuclease-like"/>
    <property type="match status" value="1"/>
</dbReference>
<proteinExistence type="predicted"/>
<dbReference type="Pfam" id="PF04480">
    <property type="entry name" value="DUF559"/>
    <property type="match status" value="1"/>
</dbReference>
<evidence type="ECO:0000259" key="1">
    <source>
        <dbReference type="Pfam" id="PF04480"/>
    </source>
</evidence>
<gene>
    <name evidence="2" type="ORF">APY09_04295</name>
</gene>
<comment type="caution">
    <text evidence="2">The sequence shown here is derived from an EMBL/GenBank/DDBJ whole genome shotgun (WGS) entry which is preliminary data.</text>
</comment>
<dbReference type="EMBL" id="LLVT01000001">
    <property type="protein sequence ID" value="KSW13716.1"/>
    <property type="molecule type" value="Genomic_DNA"/>
</dbReference>
<organism evidence="2 3">
    <name type="scientific">Schaalia odontolytica</name>
    <dbReference type="NCBI Taxonomy" id="1660"/>
    <lineage>
        <taxon>Bacteria</taxon>
        <taxon>Bacillati</taxon>
        <taxon>Actinomycetota</taxon>
        <taxon>Actinomycetes</taxon>
        <taxon>Actinomycetales</taxon>
        <taxon>Actinomycetaceae</taxon>
        <taxon>Schaalia</taxon>
    </lineage>
</organism>
<dbReference type="AlphaFoldDB" id="A0A0V8S098"/>
<evidence type="ECO:0000313" key="2">
    <source>
        <dbReference type="EMBL" id="KSW13716.1"/>
    </source>
</evidence>
<reference evidence="2 3" key="1">
    <citation type="submission" date="2015-10" db="EMBL/GenBank/DDBJ databases">
        <title>Draft Genome of Actinomyces odontolyticus subsp. actinosynbacter strain XH001.</title>
        <authorList>
            <person name="Mclean J.S."/>
            <person name="He X."/>
        </authorList>
    </citation>
    <scope>NUCLEOTIDE SEQUENCE [LARGE SCALE GENOMIC DNA]</scope>
    <source>
        <strain evidence="2 3">XH001</strain>
    </source>
</reference>
<dbReference type="InterPro" id="IPR007569">
    <property type="entry name" value="DUF559"/>
</dbReference>
<name>A0A0V8S098_9ACTO</name>
<sequence>MAHACHFDRFRQDESRVRQEEARKEFHEALANTPLNTVGRKQARWVIDRADAGCESPGEALVLLALLRAGIEGITTQEEVHVAGHTYFIDIALPNLKIAIEFDGRIKYGDTVDEVHDSIEAEQRRQRDLERDGWAVIRVRWSDLRVIDEVVAQVLVAIRTKKGN</sequence>
<dbReference type="OrthoDB" id="3258696at2"/>
<evidence type="ECO:0000313" key="3">
    <source>
        <dbReference type="Proteomes" id="UP000054686"/>
    </source>
</evidence>
<dbReference type="Proteomes" id="UP000054686">
    <property type="component" value="Unassembled WGS sequence"/>
</dbReference>